<accession>A0A5N4B1N5</accession>
<dbReference type="EMBL" id="VVIM01000001">
    <property type="protein sequence ID" value="KAB0803512.1"/>
    <property type="molecule type" value="Genomic_DNA"/>
</dbReference>
<protein>
    <submittedName>
        <fullName evidence="2">Uncharacterized protein</fullName>
    </submittedName>
</protein>
<evidence type="ECO:0000313" key="2">
    <source>
        <dbReference type="EMBL" id="KAB0803512.1"/>
    </source>
</evidence>
<evidence type="ECO:0000313" key="3">
    <source>
        <dbReference type="Proteomes" id="UP000327044"/>
    </source>
</evidence>
<reference evidence="2 3" key="1">
    <citation type="journal article" date="2018" name="Elife">
        <title>Firefly genomes illuminate parallel origins of bioluminescence in beetles.</title>
        <authorList>
            <person name="Fallon T.R."/>
            <person name="Lower S.E."/>
            <person name="Chang C.H."/>
            <person name="Bessho-Uehara M."/>
            <person name="Martin G.J."/>
            <person name="Bewick A.J."/>
            <person name="Behringer M."/>
            <person name="Debat H.J."/>
            <person name="Wong I."/>
            <person name="Day J.C."/>
            <person name="Suvorov A."/>
            <person name="Silva C.J."/>
            <person name="Stanger-Hall K.F."/>
            <person name="Hall D.W."/>
            <person name="Schmitz R.J."/>
            <person name="Nelson D.R."/>
            <person name="Lewis S.M."/>
            <person name="Shigenobu S."/>
            <person name="Bybee S.M."/>
            <person name="Larracuente A.M."/>
            <person name="Oba Y."/>
            <person name="Weng J.K."/>
        </authorList>
    </citation>
    <scope>NUCLEOTIDE SEQUENCE [LARGE SCALE GENOMIC DNA]</scope>
    <source>
        <strain evidence="2">1611_PpyrPB1</strain>
        <tissue evidence="2">Whole body</tissue>
    </source>
</reference>
<dbReference type="AlphaFoldDB" id="A0A5N4B1N5"/>
<keyword evidence="1" id="KW-0732">Signal</keyword>
<dbReference type="InParanoid" id="A0A5N4B1N5"/>
<keyword evidence="3" id="KW-1185">Reference proteome</keyword>
<organism evidence="2 3">
    <name type="scientific">Photinus pyralis</name>
    <name type="common">Common eastern firefly</name>
    <name type="synonym">Lampyris pyralis</name>
    <dbReference type="NCBI Taxonomy" id="7054"/>
    <lineage>
        <taxon>Eukaryota</taxon>
        <taxon>Metazoa</taxon>
        <taxon>Ecdysozoa</taxon>
        <taxon>Arthropoda</taxon>
        <taxon>Hexapoda</taxon>
        <taxon>Insecta</taxon>
        <taxon>Pterygota</taxon>
        <taxon>Neoptera</taxon>
        <taxon>Endopterygota</taxon>
        <taxon>Coleoptera</taxon>
        <taxon>Polyphaga</taxon>
        <taxon>Elateriformia</taxon>
        <taxon>Elateroidea</taxon>
        <taxon>Lampyridae</taxon>
        <taxon>Lampyrinae</taxon>
        <taxon>Photinus</taxon>
    </lineage>
</organism>
<feature type="chain" id="PRO_5024321299" evidence="1">
    <location>
        <begin position="20"/>
        <end position="150"/>
    </location>
</feature>
<proteinExistence type="predicted"/>
<name>A0A5N4B1N5_PHOPY</name>
<evidence type="ECO:0000256" key="1">
    <source>
        <dbReference type="SAM" id="SignalP"/>
    </source>
</evidence>
<sequence length="150" mass="16956">MAQLLSSVLLTSSLLGIFAKSPLNQELIRNAPSATHQPDDAVSIQYRLNSYSHSTPLNFVQHHTIRSPTHVQHRTTQTIRKPGSFSYSSSSNGFGQLQTFSLPSSVIRHRSFTVPHLRSVQRHISPYGHSSFVTERRIGQRHLPYRPIVF</sequence>
<comment type="caution">
    <text evidence="2">The sequence shown here is derived from an EMBL/GenBank/DDBJ whole genome shotgun (WGS) entry which is preliminary data.</text>
</comment>
<gene>
    <name evidence="2" type="ORF">PPYR_00482</name>
</gene>
<feature type="signal peptide" evidence="1">
    <location>
        <begin position="1"/>
        <end position="19"/>
    </location>
</feature>
<dbReference type="Proteomes" id="UP000327044">
    <property type="component" value="Unassembled WGS sequence"/>
</dbReference>